<protein>
    <submittedName>
        <fullName evidence="2">Uncharacterized protein</fullName>
    </submittedName>
</protein>
<organism evidence="2 3">
    <name type="scientific">Acetivibrio saccincola</name>
    <dbReference type="NCBI Taxonomy" id="1677857"/>
    <lineage>
        <taxon>Bacteria</taxon>
        <taxon>Bacillati</taxon>
        <taxon>Bacillota</taxon>
        <taxon>Clostridia</taxon>
        <taxon>Eubacteriales</taxon>
        <taxon>Oscillospiraceae</taxon>
        <taxon>Acetivibrio</taxon>
    </lineage>
</organism>
<feature type="transmembrane region" description="Helical" evidence="1">
    <location>
        <begin position="44"/>
        <end position="62"/>
    </location>
</feature>
<keyword evidence="1" id="KW-0472">Membrane</keyword>
<evidence type="ECO:0000256" key="1">
    <source>
        <dbReference type="SAM" id="Phobius"/>
    </source>
</evidence>
<sequence>MYLFNKFRIYGRLFCQFPVELGIKLFESVLFAKFLKGKTKSRKYVYGLAANLASWGIGFFLISHQYELLKNNQKIFLSY</sequence>
<name>A0A2S8RAX0_9FIRM</name>
<reference evidence="2 3" key="1">
    <citation type="journal article" date="2018" name="Syst. Appl. Microbiol.">
        <title>Characterization and high-quality draft genome sequence of Herbivorax saccincola A7, an anaerobic, alkaliphilic, thermophilic, cellulolytic, and xylanolytic bacterium.</title>
        <authorList>
            <person name="Aikawa S."/>
            <person name="Baramee S."/>
            <person name="Sermsathanaswadi J."/>
            <person name="Thianheng P."/>
            <person name="Tachaapaikoon C."/>
            <person name="Shikata A."/>
            <person name="Waeonukul R."/>
            <person name="Pason P."/>
            <person name="Ratanakhanokchai K."/>
            <person name="Kosugi A."/>
        </authorList>
    </citation>
    <scope>NUCLEOTIDE SEQUENCE [LARGE SCALE GENOMIC DNA]</scope>
    <source>
        <strain evidence="2 3">A7</strain>
    </source>
</reference>
<evidence type="ECO:0000313" key="2">
    <source>
        <dbReference type="EMBL" id="PQQ66936.1"/>
    </source>
</evidence>
<accession>A0A2S8RAX0</accession>
<keyword evidence="1" id="KW-1133">Transmembrane helix</keyword>
<dbReference type="Proteomes" id="UP000239720">
    <property type="component" value="Unassembled WGS sequence"/>
</dbReference>
<gene>
    <name evidence="2" type="ORF">B9R14_09395</name>
</gene>
<dbReference type="EMBL" id="NEMB01000003">
    <property type="protein sequence ID" value="PQQ66936.1"/>
    <property type="molecule type" value="Genomic_DNA"/>
</dbReference>
<dbReference type="AlphaFoldDB" id="A0A2S8RAX0"/>
<evidence type="ECO:0000313" key="3">
    <source>
        <dbReference type="Proteomes" id="UP000239720"/>
    </source>
</evidence>
<comment type="caution">
    <text evidence="2">The sequence shown here is derived from an EMBL/GenBank/DDBJ whole genome shotgun (WGS) entry which is preliminary data.</text>
</comment>
<keyword evidence="1" id="KW-0812">Transmembrane</keyword>
<proteinExistence type="predicted"/>